<protein>
    <submittedName>
        <fullName evidence="1">Uncharacterized protein</fullName>
    </submittedName>
</protein>
<reference evidence="1" key="1">
    <citation type="submission" date="2022-11" db="EMBL/GenBank/DDBJ databases">
        <authorList>
            <person name="Petersen C."/>
        </authorList>
    </citation>
    <scope>NUCLEOTIDE SEQUENCE</scope>
    <source>
        <strain evidence="1">IBT 19713</strain>
    </source>
</reference>
<evidence type="ECO:0000313" key="1">
    <source>
        <dbReference type="EMBL" id="KAJ5225456.1"/>
    </source>
</evidence>
<accession>A0A9W9TJU5</accession>
<reference evidence="1" key="2">
    <citation type="journal article" date="2023" name="IMA Fungus">
        <title>Comparative genomic study of the Penicillium genus elucidates a diverse pangenome and 15 lateral gene transfer events.</title>
        <authorList>
            <person name="Petersen C."/>
            <person name="Sorensen T."/>
            <person name="Nielsen M.R."/>
            <person name="Sondergaard T.E."/>
            <person name="Sorensen J.L."/>
            <person name="Fitzpatrick D.A."/>
            <person name="Frisvad J.C."/>
            <person name="Nielsen K.L."/>
        </authorList>
    </citation>
    <scope>NUCLEOTIDE SEQUENCE</scope>
    <source>
        <strain evidence="1">IBT 19713</strain>
    </source>
</reference>
<comment type="caution">
    <text evidence="1">The sequence shown here is derived from an EMBL/GenBank/DDBJ whole genome shotgun (WGS) entry which is preliminary data.</text>
</comment>
<dbReference type="GeneID" id="83203280"/>
<proteinExistence type="predicted"/>
<dbReference type="RefSeq" id="XP_058328867.1">
    <property type="nucleotide sequence ID" value="XM_058475977.1"/>
</dbReference>
<name>A0A9W9TJU5_9EURO</name>
<dbReference type="OrthoDB" id="5421021at2759"/>
<sequence length="694" mass="76696">MSGDINTQVDMSSLSLADLGQFSTQLSVLSADNVQPAAMLQLQELGAVFPTSGPVAKNVPNHLLRCKSRRIERLGLIIGWREGDSASLMAQSAGGQAISLVATCLWNTYGERTGEILYDLSGLLLPHSSGVSSPDLLNQAAEVVANKLAIIGFGSAVAEQTCRIYDAYQNLAESPPDNILAGIPAAEMVELLSKASRALREDKSELRIRGTHGMGYVAALAITLFSDDCVVTLETSTIHNGKRSASIFVEIQVLPGADFLEVHFMDKIDDIGSFFNTMHPEPHHLQIEQFKFFWKGSIAAMISFELGMLNLPYSSDLVEALAVCALAMANSVYIHTNLVRHLKWLVDNPDASSRRLLVRSLGDDYLSLIRQRYEFSTGLEMPQSWPSFPEARKLLVDTASGVFPAREQTFREQHDEDMDSSSSFESVRPASVIPMGYFMHRDDTETYGMTGFEGGQGYYGTDFYENETFSWDERSILEVLSGMESFQIAWSTGSETWVPAPYLALDDDDICSHRYIEVLDGSIIHNGRYYREIRGLEMFYPRENLADELQAASIKPSSAGAMNDMSMQVEPSGRHLTLQTQITVSGQTWPINFTKCVAGLFGLLKTVPCEHSRMTPLKDEYSSQVLVVTVAPFNMDPYRGKKIVVQTAGNPIAQIVALWGHARVGYTSILCQRCCLNCAFEQSRKVIARTIIVS</sequence>
<dbReference type="AlphaFoldDB" id="A0A9W9TJU5"/>
<evidence type="ECO:0000313" key="2">
    <source>
        <dbReference type="Proteomes" id="UP001150941"/>
    </source>
</evidence>
<dbReference type="Proteomes" id="UP001150941">
    <property type="component" value="Unassembled WGS sequence"/>
</dbReference>
<organism evidence="1 2">
    <name type="scientific">Penicillium chermesinum</name>
    <dbReference type="NCBI Taxonomy" id="63820"/>
    <lineage>
        <taxon>Eukaryota</taxon>
        <taxon>Fungi</taxon>
        <taxon>Dikarya</taxon>
        <taxon>Ascomycota</taxon>
        <taxon>Pezizomycotina</taxon>
        <taxon>Eurotiomycetes</taxon>
        <taxon>Eurotiomycetidae</taxon>
        <taxon>Eurotiales</taxon>
        <taxon>Aspergillaceae</taxon>
        <taxon>Penicillium</taxon>
    </lineage>
</organism>
<gene>
    <name evidence="1" type="ORF">N7468_006681</name>
</gene>
<dbReference type="EMBL" id="JAPQKS010000005">
    <property type="protein sequence ID" value="KAJ5225456.1"/>
    <property type="molecule type" value="Genomic_DNA"/>
</dbReference>
<keyword evidence="2" id="KW-1185">Reference proteome</keyword>